<dbReference type="KEGG" id="lao:AOX59_17090"/>
<gene>
    <name evidence="1" type="ORF">AOX59_17090</name>
</gene>
<dbReference type="InterPro" id="IPR017850">
    <property type="entry name" value="Alkaline_phosphatase_core_sf"/>
</dbReference>
<dbReference type="Gene3D" id="3.40.720.10">
    <property type="entry name" value="Alkaline Phosphatase, subunit A"/>
    <property type="match status" value="1"/>
</dbReference>
<evidence type="ECO:0008006" key="3">
    <source>
        <dbReference type="Google" id="ProtNLM"/>
    </source>
</evidence>
<reference evidence="1 2" key="1">
    <citation type="submission" date="2016-01" db="EMBL/GenBank/DDBJ databases">
        <title>Complete genome sequence of strain Lentibacillus amyloliquefaciens LAM0015T isolated from saline sediment.</title>
        <authorList>
            <person name="Wang J.-L."/>
            <person name="He M.-X."/>
        </authorList>
    </citation>
    <scope>NUCLEOTIDE SEQUENCE [LARGE SCALE GENOMIC DNA]</scope>
    <source>
        <strain evidence="1 2">LAM0015</strain>
    </source>
</reference>
<dbReference type="Pfam" id="PF01663">
    <property type="entry name" value="Phosphodiest"/>
    <property type="match status" value="1"/>
</dbReference>
<evidence type="ECO:0000313" key="2">
    <source>
        <dbReference type="Proteomes" id="UP000050331"/>
    </source>
</evidence>
<proteinExistence type="predicted"/>
<name>A0A0U4FNB2_9BACI</name>
<keyword evidence="2" id="KW-1185">Reference proteome</keyword>
<dbReference type="AlphaFoldDB" id="A0A0U4FNB2"/>
<dbReference type="SUPFAM" id="SSF53649">
    <property type="entry name" value="Alkaline phosphatase-like"/>
    <property type="match status" value="1"/>
</dbReference>
<accession>A0A0U4FNB2</accession>
<sequence>MAFLMADFDPFLNKPAVSQYLKDKGVHSTSITDKNFKGSLLSAVHHRGSAFSGYHFTSTIPTLAAGALRESERNFITIYWPGLDACAHQYGPSSNETEDEAYHVDAVLARMVERVKDIKGDTNDTLFVMTADHGQVFIDEAQSLNLNSYPELLSKLRMPPAGERRSLYLYPKEGEERDVREWAEEKGATVFTREEAQAHGLFGDSEMNAELAERIGELIVLPPGTSQWVYDPPQAKGSLGFFKGAHGGLHEDEMIVPCLMWRG</sequence>
<dbReference type="InterPro" id="IPR002591">
    <property type="entry name" value="Phosphodiest/P_Trfase"/>
</dbReference>
<organism evidence="1 2">
    <name type="scientific">Lentibacillus amyloliquefaciens</name>
    <dbReference type="NCBI Taxonomy" id="1472767"/>
    <lineage>
        <taxon>Bacteria</taxon>
        <taxon>Bacillati</taxon>
        <taxon>Bacillota</taxon>
        <taxon>Bacilli</taxon>
        <taxon>Bacillales</taxon>
        <taxon>Bacillaceae</taxon>
        <taxon>Lentibacillus</taxon>
    </lineage>
</organism>
<evidence type="ECO:0000313" key="1">
    <source>
        <dbReference type="EMBL" id="ALX50142.1"/>
    </source>
</evidence>
<protein>
    <recommendedName>
        <fullName evidence="3">Sulfatase N-terminal domain-containing protein</fullName>
    </recommendedName>
</protein>
<dbReference type="EMBL" id="CP013862">
    <property type="protein sequence ID" value="ALX50142.1"/>
    <property type="molecule type" value="Genomic_DNA"/>
</dbReference>
<dbReference type="Proteomes" id="UP000050331">
    <property type="component" value="Chromosome"/>
</dbReference>